<proteinExistence type="predicted"/>
<dbReference type="AlphaFoldDB" id="A0A923ENN9"/>
<dbReference type="PANTHER" id="PTHR35339:SF4">
    <property type="entry name" value="LINALOOL DEHYDRATASE_ISOMERASE DOMAIN-CONTAINING PROTEIN"/>
    <property type="match status" value="1"/>
</dbReference>
<evidence type="ECO:0000259" key="1">
    <source>
        <dbReference type="Pfam" id="PF10022"/>
    </source>
</evidence>
<reference evidence="2" key="1">
    <citation type="submission" date="2020-08" db="EMBL/GenBank/DDBJ databases">
        <title>Tigecycline and colistin resistance in Klebsiella pneumoniae.</title>
        <authorList>
            <person name="Ramesh N."/>
            <person name="Shanthini T."/>
            <person name="Prasanth M."/>
            <person name="Senthilkumar N."/>
            <person name="Meesala Krishna M."/>
            <person name="Guruswami G."/>
        </authorList>
    </citation>
    <scope>NUCLEOTIDE SEQUENCE</scope>
    <source>
        <strain evidence="2">SHM 84C</strain>
    </source>
</reference>
<dbReference type="EMBL" id="JACLQZ010000001">
    <property type="protein sequence ID" value="MBC2873240.1"/>
    <property type="molecule type" value="Genomic_DNA"/>
</dbReference>
<organism evidence="2 3">
    <name type="scientific">Klebsiella pneumoniae</name>
    <dbReference type="NCBI Taxonomy" id="573"/>
    <lineage>
        <taxon>Bacteria</taxon>
        <taxon>Pseudomonadati</taxon>
        <taxon>Pseudomonadota</taxon>
        <taxon>Gammaproteobacteria</taxon>
        <taxon>Enterobacterales</taxon>
        <taxon>Enterobacteriaceae</taxon>
        <taxon>Klebsiella/Raoultella group</taxon>
        <taxon>Klebsiella</taxon>
        <taxon>Klebsiella pneumoniae complex</taxon>
    </lineage>
</organism>
<evidence type="ECO:0000313" key="3">
    <source>
        <dbReference type="Proteomes" id="UP000629923"/>
    </source>
</evidence>
<accession>A0A923ENN9</accession>
<dbReference type="InterPro" id="IPR049349">
    <property type="entry name" value="DUF2264_N"/>
</dbReference>
<sequence>MSAFLYYSGRLHSCILSTLSRESRGKENAMEGVSRFLPTIAAWRHFSNTNSFKSLDGNMIDISEVLHQSFIKGTNKTSPSYWGDIDGDSDHRICEAADLALALWISKDYVWVRYTITEKTNFRLV</sequence>
<dbReference type="Pfam" id="PF10022">
    <property type="entry name" value="DUF2264"/>
    <property type="match status" value="1"/>
</dbReference>
<feature type="domain" description="DUF2264" evidence="1">
    <location>
        <begin position="19"/>
        <end position="122"/>
    </location>
</feature>
<gene>
    <name evidence="2" type="ORF">H7U18_22570</name>
</gene>
<evidence type="ECO:0000313" key="2">
    <source>
        <dbReference type="EMBL" id="MBC2873240.1"/>
    </source>
</evidence>
<name>A0A923ENN9_KLEPN</name>
<comment type="caution">
    <text evidence="2">The sequence shown here is derived from an EMBL/GenBank/DDBJ whole genome shotgun (WGS) entry which is preliminary data.</text>
</comment>
<dbReference type="PANTHER" id="PTHR35339">
    <property type="entry name" value="LINALOOL DEHYDRATASE_ISOMERASE DOMAIN-CONTAINING PROTEIN"/>
    <property type="match status" value="1"/>
</dbReference>
<dbReference type="InterPro" id="IPR016624">
    <property type="entry name" value="UCP014753"/>
</dbReference>
<protein>
    <submittedName>
        <fullName evidence="2">DUF2264 domain-containing protein</fullName>
    </submittedName>
</protein>
<dbReference type="Proteomes" id="UP000629923">
    <property type="component" value="Unassembled WGS sequence"/>
</dbReference>